<dbReference type="Proteomes" id="UP000255460">
    <property type="component" value="Unassembled WGS sequence"/>
</dbReference>
<evidence type="ECO:0000313" key="1">
    <source>
        <dbReference type="EMBL" id="STE85674.1"/>
    </source>
</evidence>
<name>A0A376KSK9_ECOLX</name>
<dbReference type="EMBL" id="UFZQ01000001">
    <property type="protein sequence ID" value="STE85674.1"/>
    <property type="molecule type" value="Genomic_DNA"/>
</dbReference>
<evidence type="ECO:0000313" key="2">
    <source>
        <dbReference type="Proteomes" id="UP000255460"/>
    </source>
</evidence>
<organism evidence="1 2">
    <name type="scientific">Escherichia coli</name>
    <dbReference type="NCBI Taxonomy" id="562"/>
    <lineage>
        <taxon>Bacteria</taxon>
        <taxon>Pseudomonadati</taxon>
        <taxon>Pseudomonadota</taxon>
        <taxon>Gammaproteobacteria</taxon>
        <taxon>Enterobacterales</taxon>
        <taxon>Enterobacteriaceae</taxon>
        <taxon>Escherichia</taxon>
    </lineage>
</organism>
<reference evidence="1 2" key="1">
    <citation type="submission" date="2018-06" db="EMBL/GenBank/DDBJ databases">
        <authorList>
            <consortium name="Pathogen Informatics"/>
            <person name="Doyle S."/>
        </authorList>
    </citation>
    <scope>NUCLEOTIDE SEQUENCE [LARGE SCALE GENOMIC DNA]</scope>
    <source>
        <strain evidence="1 2">NCTC10418</strain>
    </source>
</reference>
<dbReference type="RefSeq" id="WP_001192566.1">
    <property type="nucleotide sequence ID" value="NZ_BFQN01000004.1"/>
</dbReference>
<gene>
    <name evidence="1" type="ORF">NCTC10418_03295</name>
</gene>
<protein>
    <recommendedName>
        <fullName evidence="3">DUF2513 domain-containing protein</fullName>
    </recommendedName>
</protein>
<proteinExistence type="predicted"/>
<accession>A0A376KSK9</accession>
<evidence type="ECO:0008006" key="3">
    <source>
        <dbReference type="Google" id="ProtNLM"/>
    </source>
</evidence>
<dbReference type="AlphaFoldDB" id="A0A376KSK9"/>
<sequence length="135" mass="15127">MQTDLEYLKGMLGVFIKAGGPLISANDLKKAGYEISSDKGLFHYYQLIERGYISNHFLEIGDPKKLGLTIGLNEIREWPANVRLTSSGQEFAETLQQKDVFEKLKTISDQPLSVLKDVGVELLKSYAKKKFGLSD</sequence>